<dbReference type="SUPFAM" id="SSF103088">
    <property type="entry name" value="OmpA-like"/>
    <property type="match status" value="1"/>
</dbReference>
<evidence type="ECO:0000256" key="4">
    <source>
        <dbReference type="ARBA" id="ARBA00022692"/>
    </source>
</evidence>
<dbReference type="PATRIC" id="fig|570277.3.peg.1771"/>
<dbReference type="Gene3D" id="3.30.1330.60">
    <property type="entry name" value="OmpA-like domain"/>
    <property type="match status" value="1"/>
</dbReference>
<accession>A0A142BAL6</accession>
<reference evidence="9 10" key="1">
    <citation type="journal article" date="2016" name="Front. Microbiol.">
        <title>Genomic Insight into the Host-Endosymbiont Relationship of Endozoicomonas montiporae CL-33(T) with its Coral Host.</title>
        <authorList>
            <person name="Ding J.-Y."/>
            <person name="Shiu J.-H."/>
            <person name="Chen W.-M."/>
            <person name="Chiang Y.-R."/>
            <person name="Tang S.-L."/>
        </authorList>
    </citation>
    <scope>NUCLEOTIDE SEQUENCE [LARGE SCALE GENOMIC DNA]</scope>
    <source>
        <strain evidence="9 10">CL-33</strain>
    </source>
</reference>
<keyword evidence="6 7" id="KW-0472">Membrane</keyword>
<dbReference type="PANTHER" id="PTHR30329:SF21">
    <property type="entry name" value="LIPOPROTEIN YIAD-RELATED"/>
    <property type="match status" value="1"/>
</dbReference>
<evidence type="ECO:0000313" key="9">
    <source>
        <dbReference type="EMBL" id="AMO55792.1"/>
    </source>
</evidence>
<sequence>MSRLRGSQEEQMGTWKGAMADFCMSMMTLFMVLWIVSITDAEQREGLSGYFSGPGSISSFTTGHSVIDFKMSVNETLGEWKPPHLEMDEYDDSAEGNLLLEESQFSNPYVVELLKIKQYQDNLRMEEVEDGLLIQLVETDDQPMFKLGEYELTYFFEDILFELGPLLEKSGHDIRIIGHTDSTPFSSDSYRNNWTLSYARANNVREVLNYLGMNNSRFVAVSGMADSQLLDEDNARAAVNRRVELLVLHKYEEMPVTL</sequence>
<dbReference type="GO" id="GO:0005886">
    <property type="term" value="C:plasma membrane"/>
    <property type="evidence" value="ECO:0007669"/>
    <property type="project" value="UniProtKB-SubCell"/>
</dbReference>
<evidence type="ECO:0000256" key="6">
    <source>
        <dbReference type="ARBA" id="ARBA00023136"/>
    </source>
</evidence>
<evidence type="ECO:0000256" key="5">
    <source>
        <dbReference type="ARBA" id="ARBA00022989"/>
    </source>
</evidence>
<dbReference type="PROSITE" id="PS51123">
    <property type="entry name" value="OMPA_2"/>
    <property type="match status" value="1"/>
</dbReference>
<proteinExistence type="inferred from homology"/>
<comment type="subcellular location">
    <subcellularLocation>
        <location evidence="1">Cell membrane</location>
        <topology evidence="1">Single-pass membrane protein</topology>
    </subcellularLocation>
</comment>
<dbReference type="PANTHER" id="PTHR30329">
    <property type="entry name" value="STATOR ELEMENT OF FLAGELLAR MOTOR COMPLEX"/>
    <property type="match status" value="1"/>
</dbReference>
<organism evidence="9 10">
    <name type="scientific">Endozoicomonas montiporae CL-33</name>
    <dbReference type="NCBI Taxonomy" id="570277"/>
    <lineage>
        <taxon>Bacteria</taxon>
        <taxon>Pseudomonadati</taxon>
        <taxon>Pseudomonadota</taxon>
        <taxon>Gammaproteobacteria</taxon>
        <taxon>Oceanospirillales</taxon>
        <taxon>Endozoicomonadaceae</taxon>
        <taxon>Endozoicomonas</taxon>
    </lineage>
</organism>
<dbReference type="Pfam" id="PF13677">
    <property type="entry name" value="MotB_plug"/>
    <property type="match status" value="1"/>
</dbReference>
<dbReference type="InterPro" id="IPR006665">
    <property type="entry name" value="OmpA-like"/>
</dbReference>
<keyword evidence="9" id="KW-0282">Flagellum</keyword>
<dbReference type="KEGG" id="emp:EZMO1_1641"/>
<dbReference type="EMBL" id="CP013251">
    <property type="protein sequence ID" value="AMO55792.1"/>
    <property type="molecule type" value="Genomic_DNA"/>
</dbReference>
<keyword evidence="4" id="KW-0812">Transmembrane</keyword>
<dbReference type="InterPro" id="IPR036737">
    <property type="entry name" value="OmpA-like_sf"/>
</dbReference>
<dbReference type="InterPro" id="IPR050330">
    <property type="entry name" value="Bact_OuterMem_StrucFunc"/>
</dbReference>
<keyword evidence="5" id="KW-1133">Transmembrane helix</keyword>
<dbReference type="Proteomes" id="UP000071065">
    <property type="component" value="Chromosome"/>
</dbReference>
<evidence type="ECO:0000256" key="2">
    <source>
        <dbReference type="ARBA" id="ARBA00008914"/>
    </source>
</evidence>
<feature type="domain" description="OmpA-like" evidence="8">
    <location>
        <begin position="132"/>
        <end position="251"/>
    </location>
</feature>
<dbReference type="OrthoDB" id="9809186at2"/>
<evidence type="ECO:0000256" key="3">
    <source>
        <dbReference type="ARBA" id="ARBA00022475"/>
    </source>
</evidence>
<protein>
    <submittedName>
        <fullName evidence="9">Flagellar motor protein MotB</fullName>
    </submittedName>
</protein>
<keyword evidence="9" id="KW-0969">Cilium</keyword>
<keyword evidence="9" id="KW-0966">Cell projection</keyword>
<dbReference type="RefSeq" id="WP_082211815.1">
    <property type="nucleotide sequence ID" value="NZ_CP013251.1"/>
</dbReference>
<evidence type="ECO:0000256" key="1">
    <source>
        <dbReference type="ARBA" id="ARBA00004162"/>
    </source>
</evidence>
<comment type="similarity">
    <text evidence="2">Belongs to the MotB family.</text>
</comment>
<keyword evidence="3" id="KW-1003">Cell membrane</keyword>
<evidence type="ECO:0000259" key="8">
    <source>
        <dbReference type="PROSITE" id="PS51123"/>
    </source>
</evidence>
<dbReference type="STRING" id="570277.EZMO1_1641"/>
<gene>
    <name evidence="9" type="primary">motB1</name>
    <name evidence="9" type="ORF">EZMO1_1641</name>
</gene>
<dbReference type="AlphaFoldDB" id="A0A142BAL6"/>
<evidence type="ECO:0000313" key="10">
    <source>
        <dbReference type="Proteomes" id="UP000071065"/>
    </source>
</evidence>
<dbReference type="InterPro" id="IPR025713">
    <property type="entry name" value="MotB-like_N_dom"/>
</dbReference>
<dbReference type="Pfam" id="PF00691">
    <property type="entry name" value="OmpA"/>
    <property type="match status" value="1"/>
</dbReference>
<dbReference type="CDD" id="cd07185">
    <property type="entry name" value="OmpA_C-like"/>
    <property type="match status" value="1"/>
</dbReference>
<name>A0A142BAL6_9GAMM</name>
<evidence type="ECO:0000256" key="7">
    <source>
        <dbReference type="PROSITE-ProRule" id="PRU00473"/>
    </source>
</evidence>